<accession>A0A438FPW1</accession>
<evidence type="ECO:0000313" key="3">
    <source>
        <dbReference type="Proteomes" id="UP000288805"/>
    </source>
</evidence>
<dbReference type="CDD" id="cd01650">
    <property type="entry name" value="RT_nLTR_like"/>
    <property type="match status" value="1"/>
</dbReference>
<organism evidence="2 3">
    <name type="scientific">Vitis vinifera</name>
    <name type="common">Grape</name>
    <dbReference type="NCBI Taxonomy" id="29760"/>
    <lineage>
        <taxon>Eukaryota</taxon>
        <taxon>Viridiplantae</taxon>
        <taxon>Streptophyta</taxon>
        <taxon>Embryophyta</taxon>
        <taxon>Tracheophyta</taxon>
        <taxon>Spermatophyta</taxon>
        <taxon>Magnoliopsida</taxon>
        <taxon>eudicotyledons</taxon>
        <taxon>Gunneridae</taxon>
        <taxon>Pentapetalae</taxon>
        <taxon>rosids</taxon>
        <taxon>Vitales</taxon>
        <taxon>Vitaceae</taxon>
        <taxon>Viteae</taxon>
        <taxon>Vitis</taxon>
    </lineage>
</organism>
<dbReference type="AlphaFoldDB" id="A0A438FPW1"/>
<dbReference type="SUPFAM" id="SSF56219">
    <property type="entry name" value="DNase I-like"/>
    <property type="match status" value="1"/>
</dbReference>
<protein>
    <recommendedName>
        <fullName evidence="1">Reverse transcriptase domain-containing protein</fullName>
    </recommendedName>
</protein>
<proteinExistence type="predicted"/>
<dbReference type="Pfam" id="PF00078">
    <property type="entry name" value="RVT_1"/>
    <property type="match status" value="1"/>
</dbReference>
<dbReference type="InterPro" id="IPR036691">
    <property type="entry name" value="Endo/exonu/phosph_ase_sf"/>
</dbReference>
<reference evidence="2 3" key="1">
    <citation type="journal article" date="2018" name="PLoS Genet.">
        <title>Population sequencing reveals clonal diversity and ancestral inbreeding in the grapevine cultivar Chardonnay.</title>
        <authorList>
            <person name="Roach M.J."/>
            <person name="Johnson D.L."/>
            <person name="Bohlmann J."/>
            <person name="van Vuuren H.J."/>
            <person name="Jones S.J."/>
            <person name="Pretorius I.S."/>
            <person name="Schmidt S.A."/>
            <person name="Borneman A.R."/>
        </authorList>
    </citation>
    <scope>NUCLEOTIDE SEQUENCE [LARGE SCALE GENOMIC DNA]</scope>
    <source>
        <strain evidence="3">cv. Chardonnay</strain>
        <tissue evidence="2">Leaf</tissue>
    </source>
</reference>
<evidence type="ECO:0000313" key="2">
    <source>
        <dbReference type="EMBL" id="RVW62004.1"/>
    </source>
</evidence>
<comment type="caution">
    <text evidence="2">The sequence shown here is derived from an EMBL/GenBank/DDBJ whole genome shotgun (WGS) entry which is preliminary data.</text>
</comment>
<dbReference type="InterPro" id="IPR000477">
    <property type="entry name" value="RT_dom"/>
</dbReference>
<feature type="domain" description="Reverse transcriptase" evidence="1">
    <location>
        <begin position="277"/>
        <end position="414"/>
    </location>
</feature>
<dbReference type="EMBL" id="QGNW01000792">
    <property type="protein sequence ID" value="RVW62004.1"/>
    <property type="molecule type" value="Genomic_DNA"/>
</dbReference>
<sequence length="457" mass="52363">MSEGIVRSLGSGRFLDGKAMNAEGLREEFLFAGIEGMNYGKSLGRLEGCGKTPGAWGDFNITLFQRERSSQRRISSAMRKFAEIVDDLGLVDLPLQEGEFTWDGAIITRLGKIGQGSASYKLAAKMKEIKQKLKVWNREVFGRLDCNKSSALQQVEFWDRKESERLLTVEETELKKEAKENYRKWVLMEETHWRQLSREIWLKEGDRNTEEQEIREGIANAFHNLLSEDMGWKADIGDFNLIRSTSKKLRTWREMFKDFYEHSSFLKSLNNTFLVLIPKKSGAENLGDFRPISLLGGLYKLLAKVLANRLKKVVGKMVSTSQNAFVRGRQILDASLIANKVIDSWQKRKEKGLIFKLDIEKTYDSINWKFLLKFEAASGLRINLAKSEIIPVGEVVEMEELVIELGCRVGSLPSQYLGLALGVPNRAPYMWDGVEERVRRRLALWKRQYISKGEESL</sequence>
<dbReference type="PANTHER" id="PTHR19446">
    <property type="entry name" value="REVERSE TRANSCRIPTASES"/>
    <property type="match status" value="1"/>
</dbReference>
<dbReference type="Proteomes" id="UP000288805">
    <property type="component" value="Unassembled WGS sequence"/>
</dbReference>
<name>A0A438FPW1_VITVI</name>
<gene>
    <name evidence="2" type="ORF">CK203_062402</name>
</gene>
<evidence type="ECO:0000259" key="1">
    <source>
        <dbReference type="Pfam" id="PF00078"/>
    </source>
</evidence>